<proteinExistence type="predicted"/>
<dbReference type="AlphaFoldDB" id="X1LAG8"/>
<sequence>MHYSFPLLIPANTLESAPVETTIALTWGVITHVTVRFPPRCVALAKVAILHHRHQVWPTNIDAWWYGNDEVVGGDEYYEVFEMPAYFTLIGYNDDDTYPHTPIIRINILPPLIAMAKYGGFSQYPQIRQYPWEET</sequence>
<name>X1LAG8_9ZZZZ</name>
<accession>X1LAG8</accession>
<protein>
    <submittedName>
        <fullName evidence="1">Uncharacterized protein</fullName>
    </submittedName>
</protein>
<organism evidence="1">
    <name type="scientific">marine sediment metagenome</name>
    <dbReference type="NCBI Taxonomy" id="412755"/>
    <lineage>
        <taxon>unclassified sequences</taxon>
        <taxon>metagenomes</taxon>
        <taxon>ecological metagenomes</taxon>
    </lineage>
</organism>
<reference evidence="1" key="1">
    <citation type="journal article" date="2014" name="Front. Microbiol.">
        <title>High frequency of phylogenetically diverse reductive dehalogenase-homologous genes in deep subseafloor sedimentary metagenomes.</title>
        <authorList>
            <person name="Kawai M."/>
            <person name="Futagami T."/>
            <person name="Toyoda A."/>
            <person name="Takaki Y."/>
            <person name="Nishi S."/>
            <person name="Hori S."/>
            <person name="Arai W."/>
            <person name="Tsubouchi T."/>
            <person name="Morono Y."/>
            <person name="Uchiyama I."/>
            <person name="Ito T."/>
            <person name="Fujiyama A."/>
            <person name="Inagaki F."/>
            <person name="Takami H."/>
        </authorList>
    </citation>
    <scope>NUCLEOTIDE SEQUENCE</scope>
    <source>
        <strain evidence="1">Expedition CK06-06</strain>
    </source>
</reference>
<dbReference type="EMBL" id="BARV01002348">
    <property type="protein sequence ID" value="GAH91123.1"/>
    <property type="molecule type" value="Genomic_DNA"/>
</dbReference>
<comment type="caution">
    <text evidence="1">The sequence shown here is derived from an EMBL/GenBank/DDBJ whole genome shotgun (WGS) entry which is preliminary data.</text>
</comment>
<gene>
    <name evidence="1" type="ORF">S06H3_06131</name>
</gene>
<evidence type="ECO:0000313" key="1">
    <source>
        <dbReference type="EMBL" id="GAH91123.1"/>
    </source>
</evidence>